<keyword evidence="4 7" id="KW-0812">Transmembrane</keyword>
<keyword evidence="3" id="KW-0813">Transport</keyword>
<evidence type="ECO:0000256" key="7">
    <source>
        <dbReference type="SAM" id="Phobius"/>
    </source>
</evidence>
<feature type="transmembrane region" description="Helical" evidence="7">
    <location>
        <begin position="118"/>
        <end position="137"/>
    </location>
</feature>
<evidence type="ECO:0000313" key="8">
    <source>
        <dbReference type="EMBL" id="KAK9765875.1"/>
    </source>
</evidence>
<feature type="transmembrane region" description="Helical" evidence="7">
    <location>
        <begin position="222"/>
        <end position="243"/>
    </location>
</feature>
<evidence type="ECO:0000256" key="4">
    <source>
        <dbReference type="ARBA" id="ARBA00022692"/>
    </source>
</evidence>
<evidence type="ECO:0000256" key="2">
    <source>
        <dbReference type="ARBA" id="ARBA00007965"/>
    </source>
</evidence>
<feature type="transmembrane region" description="Helical" evidence="7">
    <location>
        <begin position="355"/>
        <end position="370"/>
    </location>
</feature>
<comment type="similarity">
    <text evidence="2">Belongs to the SLC29A/ENT transporter (TC 2.A.57) family.</text>
</comment>
<keyword evidence="9" id="KW-1185">Reference proteome</keyword>
<comment type="subcellular location">
    <subcellularLocation>
        <location evidence="1">Membrane</location>
        <topology evidence="1">Multi-pass membrane protein</topology>
    </subcellularLocation>
</comment>
<proteinExistence type="inferred from homology"/>
<organism evidence="8 9">
    <name type="scientific">Basidiobolus ranarum</name>
    <dbReference type="NCBI Taxonomy" id="34480"/>
    <lineage>
        <taxon>Eukaryota</taxon>
        <taxon>Fungi</taxon>
        <taxon>Fungi incertae sedis</taxon>
        <taxon>Zoopagomycota</taxon>
        <taxon>Entomophthoromycotina</taxon>
        <taxon>Basidiobolomycetes</taxon>
        <taxon>Basidiobolales</taxon>
        <taxon>Basidiobolaceae</taxon>
        <taxon>Basidiobolus</taxon>
    </lineage>
</organism>
<evidence type="ECO:0000256" key="3">
    <source>
        <dbReference type="ARBA" id="ARBA00022448"/>
    </source>
</evidence>
<keyword evidence="5 7" id="KW-1133">Transmembrane helix</keyword>
<evidence type="ECO:0000313" key="9">
    <source>
        <dbReference type="Proteomes" id="UP001479436"/>
    </source>
</evidence>
<evidence type="ECO:0000256" key="5">
    <source>
        <dbReference type="ARBA" id="ARBA00022989"/>
    </source>
</evidence>
<evidence type="ECO:0000256" key="6">
    <source>
        <dbReference type="ARBA" id="ARBA00023136"/>
    </source>
</evidence>
<dbReference type="EMBL" id="JASJQH010000215">
    <property type="protein sequence ID" value="KAK9765875.1"/>
    <property type="molecule type" value="Genomic_DNA"/>
</dbReference>
<sequence>METDPIMASKITHRDYVQPTEDDFDIDSEEELIPVPLLQPPPDHYRLVYFIFLLQGAAMLLPWNVFITASEYFHLKFQGSAYANNFQNYFSVCFMTSNLGFLTWALVTQKEANFPRRIVSSLVINVLIFALCIYLVLNSQITAEASFYLVMVLLVISGATTSYLQNAVFGLVSDFAPIYMQAVMSGQGFVGTSVAATQIISAIAAKNSSSTGNGDDALQYRVFLYFICSLLVAVISLGSYYVLERQPLFEFYIAQKSALEESQRNNPRANSVNNRQTISQTFYSVRSLVFAIILIFLVTLGLFPSITSKIRASYGQGLFKELFIEFHFLVFNLGDWIGRGLPSNEYFVFTNERKLLLGSLGRIIFIPIFLTSNLKFNGQNYLPLIIGNDYVYMMFLLLFAISNGYLSSLIMMA</sequence>
<dbReference type="PANTHER" id="PTHR10332:SF88">
    <property type="entry name" value="EQUILIBRATIVE NUCLEOSIDE TRANSPORTER 1, ISOFORM A"/>
    <property type="match status" value="1"/>
</dbReference>
<feature type="transmembrane region" description="Helical" evidence="7">
    <location>
        <begin position="149"/>
        <end position="172"/>
    </location>
</feature>
<gene>
    <name evidence="8" type="ORF">K7432_005445</name>
</gene>
<dbReference type="InterPro" id="IPR036259">
    <property type="entry name" value="MFS_trans_sf"/>
</dbReference>
<dbReference type="PRINTS" id="PR01130">
    <property type="entry name" value="DERENTRNSPRT"/>
</dbReference>
<evidence type="ECO:0008006" key="10">
    <source>
        <dbReference type="Google" id="ProtNLM"/>
    </source>
</evidence>
<feature type="transmembrane region" description="Helical" evidence="7">
    <location>
        <begin position="47"/>
        <end position="67"/>
    </location>
</feature>
<feature type="transmembrane region" description="Helical" evidence="7">
    <location>
        <begin position="88"/>
        <end position="106"/>
    </location>
</feature>
<feature type="non-terminal residue" evidence="8">
    <location>
        <position position="413"/>
    </location>
</feature>
<keyword evidence="6 7" id="KW-0472">Membrane</keyword>
<name>A0ABR2WWJ7_9FUNG</name>
<feature type="transmembrane region" description="Helical" evidence="7">
    <location>
        <begin position="283"/>
        <end position="303"/>
    </location>
</feature>
<dbReference type="InterPro" id="IPR002259">
    <property type="entry name" value="Eqnu_transpt"/>
</dbReference>
<evidence type="ECO:0000256" key="1">
    <source>
        <dbReference type="ARBA" id="ARBA00004141"/>
    </source>
</evidence>
<dbReference type="Proteomes" id="UP001479436">
    <property type="component" value="Unassembled WGS sequence"/>
</dbReference>
<reference evidence="8 9" key="1">
    <citation type="submission" date="2023-04" db="EMBL/GenBank/DDBJ databases">
        <title>Genome of Basidiobolus ranarum AG-B5.</title>
        <authorList>
            <person name="Stajich J.E."/>
            <person name="Carter-House D."/>
            <person name="Gryganskyi A."/>
        </authorList>
    </citation>
    <scope>NUCLEOTIDE SEQUENCE [LARGE SCALE GENOMIC DNA]</scope>
    <source>
        <strain evidence="8 9">AG-B5</strain>
    </source>
</reference>
<feature type="transmembrane region" description="Helical" evidence="7">
    <location>
        <begin position="178"/>
        <end position="201"/>
    </location>
</feature>
<dbReference type="PANTHER" id="PTHR10332">
    <property type="entry name" value="EQUILIBRATIVE NUCLEOSIDE TRANSPORTER"/>
    <property type="match status" value="1"/>
</dbReference>
<dbReference type="Pfam" id="PF01733">
    <property type="entry name" value="Nucleoside_tran"/>
    <property type="match status" value="1"/>
</dbReference>
<comment type="caution">
    <text evidence="8">The sequence shown here is derived from an EMBL/GenBank/DDBJ whole genome shotgun (WGS) entry which is preliminary data.</text>
</comment>
<feature type="transmembrane region" description="Helical" evidence="7">
    <location>
        <begin position="390"/>
        <end position="412"/>
    </location>
</feature>
<accession>A0ABR2WWJ7</accession>
<dbReference type="PIRSF" id="PIRSF016379">
    <property type="entry name" value="ENT"/>
    <property type="match status" value="1"/>
</dbReference>
<dbReference type="SUPFAM" id="SSF103473">
    <property type="entry name" value="MFS general substrate transporter"/>
    <property type="match status" value="1"/>
</dbReference>
<protein>
    <recommendedName>
        <fullName evidence="10">Nucleoside transporter</fullName>
    </recommendedName>
</protein>